<feature type="compositionally biased region" description="Basic and acidic residues" evidence="1">
    <location>
        <begin position="149"/>
        <end position="163"/>
    </location>
</feature>
<feature type="region of interest" description="Disordered" evidence="1">
    <location>
        <begin position="1"/>
        <end position="21"/>
    </location>
</feature>
<evidence type="ECO:0000259" key="3">
    <source>
        <dbReference type="Pfam" id="PF10756"/>
    </source>
</evidence>
<comment type="caution">
    <text evidence="4">The sequence shown here is derived from an EMBL/GenBank/DDBJ whole genome shotgun (WGS) entry which is preliminary data.</text>
</comment>
<dbReference type="Proteomes" id="UP001500979">
    <property type="component" value="Unassembled WGS sequence"/>
</dbReference>
<keyword evidence="2" id="KW-0812">Transmembrane</keyword>
<evidence type="ECO:0000256" key="1">
    <source>
        <dbReference type="SAM" id="MobiDB-lite"/>
    </source>
</evidence>
<feature type="transmembrane region" description="Helical" evidence="2">
    <location>
        <begin position="27"/>
        <end position="47"/>
    </location>
</feature>
<accession>A0ABN3V5G5</accession>
<keyword evidence="5" id="KW-1185">Reference proteome</keyword>
<dbReference type="EMBL" id="BAAAUX010000005">
    <property type="protein sequence ID" value="GAA2779137.1"/>
    <property type="molecule type" value="Genomic_DNA"/>
</dbReference>
<dbReference type="Pfam" id="PF10756">
    <property type="entry name" value="bPH_6"/>
    <property type="match status" value="1"/>
</dbReference>
<evidence type="ECO:0000313" key="5">
    <source>
        <dbReference type="Proteomes" id="UP001500979"/>
    </source>
</evidence>
<evidence type="ECO:0000313" key="4">
    <source>
        <dbReference type="EMBL" id="GAA2779137.1"/>
    </source>
</evidence>
<reference evidence="4 5" key="1">
    <citation type="journal article" date="2019" name="Int. J. Syst. Evol. Microbiol.">
        <title>The Global Catalogue of Microorganisms (GCM) 10K type strain sequencing project: providing services to taxonomists for standard genome sequencing and annotation.</title>
        <authorList>
            <consortium name="The Broad Institute Genomics Platform"/>
            <consortium name="The Broad Institute Genome Sequencing Center for Infectious Disease"/>
            <person name="Wu L."/>
            <person name="Ma J."/>
        </authorList>
    </citation>
    <scope>NUCLEOTIDE SEQUENCE [LARGE SCALE GENOMIC DNA]</scope>
    <source>
        <strain evidence="4 5">JCM 9383</strain>
    </source>
</reference>
<keyword evidence="2" id="KW-1133">Transmembrane helix</keyword>
<dbReference type="RefSeq" id="WP_344678287.1">
    <property type="nucleotide sequence ID" value="NZ_BAAAUX010000005.1"/>
</dbReference>
<feature type="domain" description="Low molecular weight protein antigen 6 PH" evidence="3">
    <location>
        <begin position="73"/>
        <end position="143"/>
    </location>
</feature>
<proteinExistence type="predicted"/>
<protein>
    <recommendedName>
        <fullName evidence="3">Low molecular weight protein antigen 6 PH domain-containing protein</fullName>
    </recommendedName>
</protein>
<gene>
    <name evidence="4" type="ORF">GCM10010470_10930</name>
</gene>
<name>A0ABN3V5G5_9PSEU</name>
<keyword evidence="2" id="KW-0472">Membrane</keyword>
<evidence type="ECO:0000256" key="2">
    <source>
        <dbReference type="SAM" id="Phobius"/>
    </source>
</evidence>
<feature type="region of interest" description="Disordered" evidence="1">
    <location>
        <begin position="138"/>
        <end position="163"/>
    </location>
</feature>
<dbReference type="InterPro" id="IPR019692">
    <property type="entry name" value="CFP-6_PH"/>
</dbReference>
<organism evidence="4 5">
    <name type="scientific">Saccharopolyspora taberi</name>
    <dbReference type="NCBI Taxonomy" id="60895"/>
    <lineage>
        <taxon>Bacteria</taxon>
        <taxon>Bacillati</taxon>
        <taxon>Actinomycetota</taxon>
        <taxon>Actinomycetes</taxon>
        <taxon>Pseudonocardiales</taxon>
        <taxon>Pseudonocardiaceae</taxon>
        <taxon>Saccharopolyspora</taxon>
    </lineage>
</organism>
<sequence length="163" mass="17410">MSETPDNPEPENAANEDTRAASQPSALTFRITPVALLAAVTLVAGATPVAWSAGPWALSIYLVPLAIAVWVLRTRTTVNAEGVTARRVLGSTRFGWDELASLRLDQKRWLRAVLSSGKEVELPAVRVRDLPRLAALSGGRLADPTAPSRDADTGESERPDSAE</sequence>
<feature type="transmembrane region" description="Helical" evidence="2">
    <location>
        <begin position="53"/>
        <end position="72"/>
    </location>
</feature>